<dbReference type="RefSeq" id="XP_007761013.1">
    <property type="nucleotide sequence ID" value="XM_007762823.1"/>
</dbReference>
<protein>
    <submittedName>
        <fullName evidence="1">Uncharacterized protein</fullName>
    </submittedName>
</protein>
<organism evidence="1 2">
    <name type="scientific">Cladophialophora yegresii CBS 114405</name>
    <dbReference type="NCBI Taxonomy" id="1182544"/>
    <lineage>
        <taxon>Eukaryota</taxon>
        <taxon>Fungi</taxon>
        <taxon>Dikarya</taxon>
        <taxon>Ascomycota</taxon>
        <taxon>Pezizomycotina</taxon>
        <taxon>Eurotiomycetes</taxon>
        <taxon>Chaetothyriomycetidae</taxon>
        <taxon>Chaetothyriales</taxon>
        <taxon>Herpotrichiellaceae</taxon>
        <taxon>Cladophialophora</taxon>
    </lineage>
</organism>
<dbReference type="VEuPathDB" id="FungiDB:A1O7_08834"/>
<dbReference type="EMBL" id="AMGW01000006">
    <property type="protein sequence ID" value="EXJ55903.1"/>
    <property type="molecule type" value="Genomic_DNA"/>
</dbReference>
<keyword evidence="2" id="KW-1185">Reference proteome</keyword>
<dbReference type="GeneID" id="19183398"/>
<proteinExistence type="predicted"/>
<name>W9VK85_9EURO</name>
<evidence type="ECO:0000313" key="1">
    <source>
        <dbReference type="EMBL" id="EXJ55903.1"/>
    </source>
</evidence>
<accession>W9VK85</accession>
<sequence length="143" mass="16298">MVTYSDNILPRCKGIAKAATEQNQTFTKDFLNTEVKYYDKMDEPKKVTHPQRLDDLYGTLFSSFTSPLPAGTPDKEKKKMVQTVLDQYHAKQASARAYLVLASQNGGMQKPYDKSAVGWFDRTQKTLEDLILGLQKTLNEWKV</sequence>
<reference evidence="1 2" key="1">
    <citation type="submission" date="2013-03" db="EMBL/GenBank/DDBJ databases">
        <title>The Genome Sequence of Cladophialophora yegresii CBS 114405.</title>
        <authorList>
            <consortium name="The Broad Institute Genomics Platform"/>
            <person name="Cuomo C."/>
            <person name="de Hoog S."/>
            <person name="Gorbushina A."/>
            <person name="Walker B."/>
            <person name="Young S.K."/>
            <person name="Zeng Q."/>
            <person name="Gargeya S."/>
            <person name="Fitzgerald M."/>
            <person name="Haas B."/>
            <person name="Abouelleil A."/>
            <person name="Allen A.W."/>
            <person name="Alvarado L."/>
            <person name="Arachchi H.M."/>
            <person name="Berlin A.M."/>
            <person name="Chapman S.B."/>
            <person name="Gainer-Dewar J."/>
            <person name="Goldberg J."/>
            <person name="Griggs A."/>
            <person name="Gujja S."/>
            <person name="Hansen M."/>
            <person name="Howarth C."/>
            <person name="Imamovic A."/>
            <person name="Ireland A."/>
            <person name="Larimer J."/>
            <person name="McCowan C."/>
            <person name="Murphy C."/>
            <person name="Pearson M."/>
            <person name="Poon T.W."/>
            <person name="Priest M."/>
            <person name="Roberts A."/>
            <person name="Saif S."/>
            <person name="Shea T."/>
            <person name="Sisk P."/>
            <person name="Sykes S."/>
            <person name="Wortman J."/>
            <person name="Nusbaum C."/>
            <person name="Birren B."/>
        </authorList>
    </citation>
    <scope>NUCLEOTIDE SEQUENCE [LARGE SCALE GENOMIC DNA]</scope>
    <source>
        <strain evidence="1 2">CBS 114405</strain>
    </source>
</reference>
<dbReference type="Proteomes" id="UP000019473">
    <property type="component" value="Unassembled WGS sequence"/>
</dbReference>
<comment type="caution">
    <text evidence="1">The sequence shown here is derived from an EMBL/GenBank/DDBJ whole genome shotgun (WGS) entry which is preliminary data.</text>
</comment>
<evidence type="ECO:0000313" key="2">
    <source>
        <dbReference type="Proteomes" id="UP000019473"/>
    </source>
</evidence>
<gene>
    <name evidence="1" type="ORF">A1O7_08834</name>
</gene>
<dbReference type="HOGENOM" id="CLU_1805990_0_0_1"/>
<dbReference type="AlphaFoldDB" id="W9VK85"/>